<reference evidence="11 12" key="1">
    <citation type="journal article" date="2016" name="Nat. Commun.">
        <title>Thousands of microbial genomes shed light on interconnected biogeochemical processes in an aquifer system.</title>
        <authorList>
            <person name="Anantharaman K."/>
            <person name="Brown C.T."/>
            <person name="Hug L.A."/>
            <person name="Sharon I."/>
            <person name="Castelle C.J."/>
            <person name="Probst A.J."/>
            <person name="Thomas B.C."/>
            <person name="Singh A."/>
            <person name="Wilkins M.J."/>
            <person name="Karaoz U."/>
            <person name="Brodie E.L."/>
            <person name="Williams K.H."/>
            <person name="Hubbard S.S."/>
            <person name="Banfield J.F."/>
        </authorList>
    </citation>
    <scope>NUCLEOTIDE SEQUENCE [LARGE SCALE GENOMIC DNA]</scope>
</reference>
<evidence type="ECO:0000256" key="3">
    <source>
        <dbReference type="ARBA" id="ARBA00022729"/>
    </source>
</evidence>
<keyword evidence="6" id="KW-0676">Redox-active center</keyword>
<keyword evidence="3 9" id="KW-0732">Signal</keyword>
<feature type="signal peptide" evidence="9">
    <location>
        <begin position="1"/>
        <end position="22"/>
    </location>
</feature>
<keyword evidence="5 7" id="KW-1015">Disulfide bond</keyword>
<comment type="subcellular location">
    <subcellularLocation>
        <location evidence="1 7">Periplasm</location>
    </subcellularLocation>
</comment>
<dbReference type="PIRSF" id="PIRSF001488">
    <property type="entry name" value="Tdi_protein"/>
    <property type="match status" value="1"/>
</dbReference>
<feature type="disulfide bond" description="Redox-active" evidence="8">
    <location>
        <begin position="54"/>
        <end position="57"/>
    </location>
</feature>
<dbReference type="GO" id="GO:0016491">
    <property type="term" value="F:oxidoreductase activity"/>
    <property type="evidence" value="ECO:0007669"/>
    <property type="project" value="InterPro"/>
</dbReference>
<evidence type="ECO:0000313" key="11">
    <source>
        <dbReference type="EMBL" id="OGI61538.1"/>
    </source>
</evidence>
<keyword evidence="4 7" id="KW-0574">Periplasm</keyword>
<name>A0A1F6UW43_9PROT</name>
<proteinExistence type="inferred from homology"/>
<dbReference type="SUPFAM" id="SSF52833">
    <property type="entry name" value="Thioredoxin-like"/>
    <property type="match status" value="1"/>
</dbReference>
<evidence type="ECO:0000256" key="1">
    <source>
        <dbReference type="ARBA" id="ARBA00004418"/>
    </source>
</evidence>
<dbReference type="CDD" id="cd03019">
    <property type="entry name" value="DsbA_DsbA"/>
    <property type="match status" value="1"/>
</dbReference>
<comment type="caution">
    <text evidence="11">The sequence shown here is derived from an EMBL/GenBank/DDBJ whole genome shotgun (WGS) entry which is preliminary data.</text>
</comment>
<evidence type="ECO:0000256" key="9">
    <source>
        <dbReference type="SAM" id="SignalP"/>
    </source>
</evidence>
<accession>A0A1F6UW43</accession>
<dbReference type="Proteomes" id="UP000179076">
    <property type="component" value="Unassembled WGS sequence"/>
</dbReference>
<protein>
    <recommendedName>
        <fullName evidence="7">Thiol:disulfide interchange protein</fullName>
    </recommendedName>
</protein>
<sequence length="213" mass="23874">MKRIIFGFCVALTLAPLTGALALEKGRDYEVLPKPQPVEAGAKIEVREFFWYGCPHCSALEGALESWIKRLPRNVEFVRTPATSSRWLVHAQAYYVFAALDANAKTHTALFRAIHEKNRRLDNEAALAEFAKEQGIDPAKFREAWGSFGVRFKMQQAKQTNEAFEVTSVPMFAVDGKYFTSPSMTGGEAQMFAVLDQLVKKAALERPAQAEKR</sequence>
<dbReference type="PANTHER" id="PTHR35891:SF3">
    <property type="entry name" value="THIOL:DISULFIDE INTERCHANGE PROTEIN DSBL"/>
    <property type="match status" value="1"/>
</dbReference>
<dbReference type="InterPro" id="IPR013766">
    <property type="entry name" value="Thioredoxin_domain"/>
</dbReference>
<evidence type="ECO:0000256" key="7">
    <source>
        <dbReference type="PIRNR" id="PIRNR001488"/>
    </source>
</evidence>
<evidence type="ECO:0000313" key="12">
    <source>
        <dbReference type="Proteomes" id="UP000179076"/>
    </source>
</evidence>
<dbReference type="InterPro" id="IPR050824">
    <property type="entry name" value="Thiol_disulfide_DsbA"/>
</dbReference>
<evidence type="ECO:0000256" key="2">
    <source>
        <dbReference type="ARBA" id="ARBA00005791"/>
    </source>
</evidence>
<feature type="chain" id="PRO_5009527058" description="Thiol:disulfide interchange protein" evidence="9">
    <location>
        <begin position="23"/>
        <end position="213"/>
    </location>
</feature>
<evidence type="ECO:0000256" key="8">
    <source>
        <dbReference type="PIRSR" id="PIRSR001488-1"/>
    </source>
</evidence>
<dbReference type="GO" id="GO:0042597">
    <property type="term" value="C:periplasmic space"/>
    <property type="evidence" value="ECO:0007669"/>
    <property type="project" value="UniProtKB-SubCell"/>
</dbReference>
<organism evidence="11 12">
    <name type="scientific">Candidatus Muproteobacteria bacterium RBG_16_60_9</name>
    <dbReference type="NCBI Taxonomy" id="1817755"/>
    <lineage>
        <taxon>Bacteria</taxon>
        <taxon>Pseudomonadati</taxon>
        <taxon>Pseudomonadota</taxon>
        <taxon>Candidatus Muproteobacteria</taxon>
    </lineage>
</organism>
<dbReference type="PROSITE" id="PS51352">
    <property type="entry name" value="THIOREDOXIN_2"/>
    <property type="match status" value="1"/>
</dbReference>
<dbReference type="PANTHER" id="PTHR35891">
    <property type="entry name" value="THIOL:DISULFIDE INTERCHANGE PROTEIN DSBA"/>
    <property type="match status" value="1"/>
</dbReference>
<gene>
    <name evidence="11" type="ORF">A2W18_04310</name>
</gene>
<dbReference type="AlphaFoldDB" id="A0A1F6UW43"/>
<dbReference type="Gene3D" id="3.40.30.10">
    <property type="entry name" value="Glutaredoxin"/>
    <property type="match status" value="1"/>
</dbReference>
<comment type="similarity">
    <text evidence="2">Belongs to the thioredoxin family. DsbA subfamily.</text>
</comment>
<evidence type="ECO:0000256" key="6">
    <source>
        <dbReference type="ARBA" id="ARBA00023284"/>
    </source>
</evidence>
<evidence type="ECO:0000256" key="4">
    <source>
        <dbReference type="ARBA" id="ARBA00022764"/>
    </source>
</evidence>
<feature type="domain" description="Thioredoxin" evidence="10">
    <location>
        <begin position="9"/>
        <end position="200"/>
    </location>
</feature>
<dbReference type="InterPro" id="IPR023205">
    <property type="entry name" value="DsbA/DsbL"/>
</dbReference>
<dbReference type="EMBL" id="MFSP01000193">
    <property type="protein sequence ID" value="OGI61538.1"/>
    <property type="molecule type" value="Genomic_DNA"/>
</dbReference>
<evidence type="ECO:0000256" key="5">
    <source>
        <dbReference type="ARBA" id="ARBA00023157"/>
    </source>
</evidence>
<dbReference type="InterPro" id="IPR001853">
    <property type="entry name" value="DSBA-like_thioredoxin_dom"/>
</dbReference>
<evidence type="ECO:0000259" key="10">
    <source>
        <dbReference type="PROSITE" id="PS51352"/>
    </source>
</evidence>
<dbReference type="InterPro" id="IPR036249">
    <property type="entry name" value="Thioredoxin-like_sf"/>
</dbReference>
<dbReference type="Pfam" id="PF01323">
    <property type="entry name" value="DSBA"/>
    <property type="match status" value="1"/>
</dbReference>